<name>A0A1Y1QTW3_9GAMM</name>
<reference evidence="2 3" key="1">
    <citation type="submission" date="2017-01" db="EMBL/GenBank/DDBJ databases">
        <title>Novel large sulfur bacteria in the metagenomes of groundwater-fed chemosynthetic microbial mats in the Lake Huron basin.</title>
        <authorList>
            <person name="Sharrar A.M."/>
            <person name="Flood B.E."/>
            <person name="Bailey J.V."/>
            <person name="Jones D.S."/>
            <person name="Biddanda B."/>
            <person name="Ruberg S.A."/>
            <person name="Marcus D.N."/>
            <person name="Dick G.J."/>
        </authorList>
    </citation>
    <scope>NUCLEOTIDE SEQUENCE [LARGE SCALE GENOMIC DNA]</scope>
    <source>
        <strain evidence="2">A8</strain>
    </source>
</reference>
<proteinExistence type="predicted"/>
<feature type="region of interest" description="Disordered" evidence="1">
    <location>
        <begin position="58"/>
        <end position="79"/>
    </location>
</feature>
<evidence type="ECO:0000313" key="2">
    <source>
        <dbReference type="EMBL" id="OQX13374.1"/>
    </source>
</evidence>
<evidence type="ECO:0000313" key="3">
    <source>
        <dbReference type="Proteomes" id="UP000192491"/>
    </source>
</evidence>
<accession>A0A1Y1QTW3</accession>
<protein>
    <submittedName>
        <fullName evidence="2">Uncharacterized protein</fullName>
    </submittedName>
</protein>
<comment type="caution">
    <text evidence="2">The sequence shown here is derived from an EMBL/GenBank/DDBJ whole genome shotgun (WGS) entry which is preliminary data.</text>
</comment>
<evidence type="ECO:0000256" key="1">
    <source>
        <dbReference type="SAM" id="MobiDB-lite"/>
    </source>
</evidence>
<organism evidence="2 3">
    <name type="scientific">Thiothrix lacustris</name>
    <dbReference type="NCBI Taxonomy" id="525917"/>
    <lineage>
        <taxon>Bacteria</taxon>
        <taxon>Pseudomonadati</taxon>
        <taxon>Pseudomonadota</taxon>
        <taxon>Gammaproteobacteria</taxon>
        <taxon>Thiotrichales</taxon>
        <taxon>Thiotrichaceae</taxon>
        <taxon>Thiothrix</taxon>
    </lineage>
</organism>
<dbReference type="EMBL" id="MTEJ01000048">
    <property type="protein sequence ID" value="OQX13374.1"/>
    <property type="molecule type" value="Genomic_DNA"/>
</dbReference>
<dbReference type="AlphaFoldDB" id="A0A1Y1QTW3"/>
<sequence length="79" mass="8529">MNDETLAKMTAEIAEVLRTHIPGAELVTLRSEIAASKSKTFAQIFGFTPGARGVFTISSELTHPPPTPSKLNLRCTTTK</sequence>
<dbReference type="Proteomes" id="UP000192491">
    <property type="component" value="Unassembled WGS sequence"/>
</dbReference>
<gene>
    <name evidence="2" type="ORF">BWK73_12360</name>
</gene>